<proteinExistence type="predicted"/>
<feature type="non-terminal residue" evidence="1">
    <location>
        <position position="43"/>
    </location>
</feature>
<evidence type="ECO:0000313" key="1">
    <source>
        <dbReference type="EMBL" id="RNG02289.1"/>
    </source>
</evidence>
<name>A0A3M8U9X1_9ACTN</name>
<sequence length="43" mass="4753">MDPGPGVDDEERLARAALTRLVEPGDEAVGRWLRRLGPVGLRR</sequence>
<dbReference type="Proteomes" id="UP000275401">
    <property type="component" value="Unassembled WGS sequence"/>
</dbReference>
<dbReference type="AlphaFoldDB" id="A0A3M8U9X1"/>
<keyword evidence="2" id="KW-1185">Reference proteome</keyword>
<protein>
    <submittedName>
        <fullName evidence="1">DNA-protecting protein DprA</fullName>
    </submittedName>
</protein>
<comment type="caution">
    <text evidence="1">The sequence shown here is derived from an EMBL/GenBank/DDBJ whole genome shotgun (WGS) entry which is preliminary data.</text>
</comment>
<reference evidence="1 2" key="1">
    <citation type="submission" date="2018-11" db="EMBL/GenBank/DDBJ databases">
        <title>The Potential of Streptomyces as Biocontrol Agents against the Tomato grey mould, Botrytis cinerea (Gray mold) Frontiers in Microbiology.</title>
        <authorList>
            <person name="Li D."/>
        </authorList>
    </citation>
    <scope>NUCLEOTIDE SEQUENCE [LARGE SCALE GENOMIC DNA]</scope>
    <source>
        <strain evidence="1 2">NEAU-LD23</strain>
    </source>
</reference>
<organism evidence="1 2">
    <name type="scientific">Streptomyces botrytidirepellens</name>
    <dbReference type="NCBI Taxonomy" id="2486417"/>
    <lineage>
        <taxon>Bacteria</taxon>
        <taxon>Bacillati</taxon>
        <taxon>Actinomycetota</taxon>
        <taxon>Actinomycetes</taxon>
        <taxon>Kitasatosporales</taxon>
        <taxon>Streptomycetaceae</taxon>
        <taxon>Streptomyces</taxon>
    </lineage>
</organism>
<gene>
    <name evidence="1" type="ORF">EEJ42_35310</name>
</gene>
<evidence type="ECO:0000313" key="2">
    <source>
        <dbReference type="Proteomes" id="UP000275401"/>
    </source>
</evidence>
<accession>A0A3M8U9X1</accession>
<dbReference type="EMBL" id="RIBZ01000672">
    <property type="protein sequence ID" value="RNG02289.1"/>
    <property type="molecule type" value="Genomic_DNA"/>
</dbReference>